<dbReference type="PIRSF" id="PIRSF000354">
    <property type="entry name" value="Factors_V_VIII"/>
    <property type="match status" value="1"/>
</dbReference>
<evidence type="ECO:0000256" key="7">
    <source>
        <dbReference type="ARBA" id="ARBA00023157"/>
    </source>
</evidence>
<keyword evidence="9" id="KW-0472">Membrane</keyword>
<dbReference type="RefSeq" id="XP_072849698.1">
    <property type="nucleotide sequence ID" value="XM_072993597.1"/>
</dbReference>
<dbReference type="InterPro" id="IPR033138">
    <property type="entry name" value="Cu_oxidase_CS"/>
</dbReference>
<evidence type="ECO:0000313" key="16">
    <source>
        <dbReference type="RefSeq" id="XP_072849698.1"/>
    </source>
</evidence>
<keyword evidence="3" id="KW-0479">Metal-binding</keyword>
<keyword evidence="8" id="KW-0325">Glycoprotein</keyword>
<evidence type="ECO:0000256" key="10">
    <source>
        <dbReference type="SAM" id="SignalP"/>
    </source>
</evidence>
<dbReference type="Pfam" id="PF07731">
    <property type="entry name" value="Cu-oxidase_2"/>
    <property type="match status" value="2"/>
</dbReference>
<dbReference type="InterPro" id="IPR045087">
    <property type="entry name" value="Cu-oxidase_fam"/>
</dbReference>
<comment type="similarity">
    <text evidence="1">Belongs to the multicopper oxidase family.</text>
</comment>
<keyword evidence="5" id="KW-0677">Repeat</keyword>
<evidence type="ECO:0000313" key="13">
    <source>
        <dbReference type="Proteomes" id="UP001652642"/>
    </source>
</evidence>
<dbReference type="InterPro" id="IPR002355">
    <property type="entry name" value="Cu_oxidase_Cu_BS"/>
</dbReference>
<dbReference type="EC" id="1.16.3.1" evidence="2"/>
<organism evidence="13 14">
    <name type="scientific">Pogona vitticeps</name>
    <name type="common">central bearded dragon</name>
    <dbReference type="NCBI Taxonomy" id="103695"/>
    <lineage>
        <taxon>Eukaryota</taxon>
        <taxon>Metazoa</taxon>
        <taxon>Chordata</taxon>
        <taxon>Craniata</taxon>
        <taxon>Vertebrata</taxon>
        <taxon>Euteleostomi</taxon>
        <taxon>Lepidosauria</taxon>
        <taxon>Squamata</taxon>
        <taxon>Bifurcata</taxon>
        <taxon>Unidentata</taxon>
        <taxon>Episquamata</taxon>
        <taxon>Toxicofera</taxon>
        <taxon>Iguania</taxon>
        <taxon>Acrodonta</taxon>
        <taxon>Agamidae</taxon>
        <taxon>Amphibolurinae</taxon>
        <taxon>Pogona</taxon>
    </lineage>
</organism>
<dbReference type="RefSeq" id="XP_072849697.1">
    <property type="nucleotide sequence ID" value="XM_072993596.1"/>
</dbReference>
<evidence type="ECO:0000256" key="9">
    <source>
        <dbReference type="SAM" id="Phobius"/>
    </source>
</evidence>
<gene>
    <name evidence="14 15 16" type="primary">HEPHL1</name>
</gene>
<evidence type="ECO:0000256" key="3">
    <source>
        <dbReference type="ARBA" id="ARBA00022723"/>
    </source>
</evidence>
<feature type="domain" description="Plastocyanin-like" evidence="12">
    <location>
        <begin position="807"/>
        <end position="912"/>
    </location>
</feature>
<feature type="transmembrane region" description="Helical" evidence="9">
    <location>
        <begin position="1130"/>
        <end position="1150"/>
    </location>
</feature>
<dbReference type="Proteomes" id="UP001652642">
    <property type="component" value="Chromosome 3"/>
</dbReference>
<keyword evidence="7" id="KW-1015">Disulfide bond</keyword>
<dbReference type="InterPro" id="IPR008972">
    <property type="entry name" value="Cupredoxin"/>
</dbReference>
<dbReference type="PROSITE" id="PS00079">
    <property type="entry name" value="MULTICOPPER_OXIDASE1"/>
    <property type="match status" value="2"/>
</dbReference>
<evidence type="ECO:0000259" key="12">
    <source>
        <dbReference type="Pfam" id="PF07732"/>
    </source>
</evidence>
<dbReference type="InterPro" id="IPR024715">
    <property type="entry name" value="Factor_5/8-like"/>
</dbReference>
<sequence>MGKHTCKMLSPKNVPCLLLCTVLWLSFFAQAAIRTYYIGIVAENWDYAPTGRNQITGQDLAEDEEATVYVTQEANRIGRVYKKAMFKQFTDSTYSQEIMKPSWLGFLGPVLRAEERDTFIIHLKNFASRPYSIHPHGVFYKKDSEGALYHDGTGGKSKEDDFVLPGTNYTYTWPVTDDFAPTLTDPQCLTWIYHSHIDTPKDINTGLIGPLLVCKKGSLDNTSELVASFTKGFALMFSIIDENLSWYLDENINAFCLDPSTVDKDDEDFQLSNKMHAINGYVFGNLPGLEVCAGELVSWHLFGMGSEADIHSVQFFDHTFIERGHRTDVVSLFPATFVTVEMKVENVGKWLLTCQVNEHVKAGMMGLYSVKACSPNISQPSQRGQERRYFIAVEKVLWDYGPSGIDKYTGQALNATGSDSALFFTRGEDRVGGQYWKAHYVPYTNGKFTRKKEQPETAVHLGILGPVIKAEVGDTILVTFANKADKNYSMMPHGVAFSKSSEGASYADGYEKPGASVQPGEIFEYQWRVPESVGPTDSDPLCLTYLYYSATDPVMDTQSGLVGPLIICKKDSLEPDGAQKGIDKEFYLLFTVFDENLSFYLDTNIDAFTGDPSKVNKEDEDFQESNKMHAINGYMFANLPALTMCKEDNVSWHVIGLGTETDMHGVHFQGNTIRLGGTVRDTLALFPHTSATALMQPDRVGTFQVLCRTFDHFAGGMKALYDVKPCHKPLDDGRHYGTIRTYYVAAEEVEWDYAAHPSQRQEKVETISKEESYGHVFLSQGEDLIGSKYKKVVYREYQSGEFTEHKKRTTKEQHLQILGPLIHAEVGDSILIIFKNKASRPYSVSAHGIQEDYAGNKAHVTMPGEISTYRWNVPARSGPGVSDPNCITWVYYSTVHFVKDMYSGLIGPLIICRKGALNEKGVRTDVDREFALLFLVFDENESWYLNENIEKYLDKNPKEFNRTDDFVEGNKMHAINGKIYHNLHGLTMYEGENTDWYLIGMGNEIDLHTVHFHGESFLFKMDHDHRGDVYDLFPGTFQTVELVAFNPGTWLLHCHVHDHIHAGMETTYTIIKLGNILATDAVGHAATTTEYDTITIKRKNFGKGGNGRAGIDFFGKKLHVGEASSVLKSLFLIGVVLLVALLILMLILVFQKKTARYSAVGRKSDLPMETL</sequence>
<evidence type="ECO:0000256" key="6">
    <source>
        <dbReference type="ARBA" id="ARBA00023002"/>
    </source>
</evidence>
<evidence type="ECO:0000313" key="15">
    <source>
        <dbReference type="RefSeq" id="XP_072849697.1"/>
    </source>
</evidence>
<feature type="domain" description="Plastocyanin-like" evidence="11">
    <location>
        <begin position="322"/>
        <end position="370"/>
    </location>
</feature>
<dbReference type="RefSeq" id="XP_072849696.1">
    <property type="nucleotide sequence ID" value="XM_072993595.1"/>
</dbReference>
<keyword evidence="9" id="KW-0812">Transmembrane</keyword>
<dbReference type="SUPFAM" id="SSF49503">
    <property type="entry name" value="Cupredoxins"/>
    <property type="match status" value="6"/>
</dbReference>
<dbReference type="PANTHER" id="PTHR11709:SF233">
    <property type="entry name" value="FERROXIDASE HEPHL1"/>
    <property type="match status" value="1"/>
</dbReference>
<accession>A0ABM5FWB4</accession>
<keyword evidence="13" id="KW-1185">Reference proteome</keyword>
<evidence type="ECO:0000256" key="1">
    <source>
        <dbReference type="ARBA" id="ARBA00010609"/>
    </source>
</evidence>
<name>A0ABM5FWB4_9SAUR</name>
<feature type="chain" id="PRO_5045028205" description="ferroxidase" evidence="10">
    <location>
        <begin position="32"/>
        <end position="1171"/>
    </location>
</feature>
<dbReference type="GeneID" id="110091270"/>
<keyword evidence="9" id="KW-1133">Transmembrane helix</keyword>
<dbReference type="InterPro" id="IPR011707">
    <property type="entry name" value="Cu-oxidase-like_N"/>
</dbReference>
<evidence type="ECO:0000259" key="11">
    <source>
        <dbReference type="Pfam" id="PF07731"/>
    </source>
</evidence>
<reference evidence="14 15" key="1">
    <citation type="submission" date="2025-05" db="UniProtKB">
        <authorList>
            <consortium name="RefSeq"/>
        </authorList>
    </citation>
    <scope>IDENTIFICATION</scope>
</reference>
<evidence type="ECO:0000256" key="5">
    <source>
        <dbReference type="ARBA" id="ARBA00022737"/>
    </source>
</evidence>
<proteinExistence type="inferred from homology"/>
<dbReference type="PROSITE" id="PS00080">
    <property type="entry name" value="MULTICOPPER_OXIDASE2"/>
    <property type="match status" value="1"/>
</dbReference>
<feature type="domain" description="Plastocyanin-like" evidence="12">
    <location>
        <begin position="106"/>
        <end position="216"/>
    </location>
</feature>
<dbReference type="Gene3D" id="2.60.40.420">
    <property type="entry name" value="Cupredoxins - blue copper proteins"/>
    <property type="match status" value="3"/>
</dbReference>
<evidence type="ECO:0000256" key="8">
    <source>
        <dbReference type="ARBA" id="ARBA00023180"/>
    </source>
</evidence>
<evidence type="ECO:0000313" key="14">
    <source>
        <dbReference type="RefSeq" id="XP_072849696.1"/>
    </source>
</evidence>
<keyword evidence="6" id="KW-0560">Oxidoreductase</keyword>
<protein>
    <recommendedName>
        <fullName evidence="2">ferroxidase</fullName>
        <ecNumber evidence="2">1.16.3.1</ecNumber>
    </recommendedName>
</protein>
<keyword evidence="4 10" id="KW-0732">Signal</keyword>
<dbReference type="PANTHER" id="PTHR11709">
    <property type="entry name" value="MULTI-COPPER OXIDASE"/>
    <property type="match status" value="1"/>
</dbReference>
<feature type="domain" description="Plastocyanin-like" evidence="11">
    <location>
        <begin position="955"/>
        <end position="1067"/>
    </location>
</feature>
<evidence type="ECO:0000256" key="4">
    <source>
        <dbReference type="ARBA" id="ARBA00022729"/>
    </source>
</evidence>
<evidence type="ECO:0000256" key="2">
    <source>
        <dbReference type="ARBA" id="ARBA00013107"/>
    </source>
</evidence>
<dbReference type="InterPro" id="IPR011706">
    <property type="entry name" value="Cu-oxidase_C"/>
</dbReference>
<feature type="domain" description="Plastocyanin-like" evidence="12">
    <location>
        <begin position="443"/>
        <end position="570"/>
    </location>
</feature>
<feature type="signal peptide" evidence="10">
    <location>
        <begin position="1"/>
        <end position="31"/>
    </location>
</feature>
<dbReference type="Pfam" id="PF07732">
    <property type="entry name" value="Cu-oxidase_3"/>
    <property type="match status" value="3"/>
</dbReference>